<dbReference type="SMART" id="SM00849">
    <property type="entry name" value="Lactamase_B"/>
    <property type="match status" value="1"/>
</dbReference>
<dbReference type="PANTHER" id="PTHR30619">
    <property type="entry name" value="DNA INTERNALIZATION/COMPETENCE PROTEIN COMEC/REC2"/>
    <property type="match status" value="1"/>
</dbReference>
<organism evidence="4 5">
    <name type="scientific">Acetobacterium wieringae</name>
    <dbReference type="NCBI Taxonomy" id="52694"/>
    <lineage>
        <taxon>Bacteria</taxon>
        <taxon>Bacillati</taxon>
        <taxon>Bacillota</taxon>
        <taxon>Clostridia</taxon>
        <taxon>Eubacteriales</taxon>
        <taxon>Eubacteriaceae</taxon>
        <taxon>Acetobacterium</taxon>
    </lineage>
</organism>
<name>A0ABY6HBB8_9FIRM</name>
<dbReference type="InterPro" id="IPR006637">
    <property type="entry name" value="ChW"/>
</dbReference>
<feature type="chain" id="PRO_5046761808" evidence="2">
    <location>
        <begin position="29"/>
        <end position="516"/>
    </location>
</feature>
<dbReference type="Proteomes" id="UP001163550">
    <property type="component" value="Chromosome"/>
</dbReference>
<evidence type="ECO:0000259" key="3">
    <source>
        <dbReference type="SMART" id="SM00849"/>
    </source>
</evidence>
<dbReference type="PANTHER" id="PTHR30619:SF7">
    <property type="entry name" value="BETA-LACTAMASE DOMAIN PROTEIN"/>
    <property type="match status" value="1"/>
</dbReference>
<dbReference type="Pfam" id="PF00753">
    <property type="entry name" value="Lactamase_B"/>
    <property type="match status" value="1"/>
</dbReference>
<dbReference type="Pfam" id="PF07538">
    <property type="entry name" value="ChW"/>
    <property type="match status" value="3"/>
</dbReference>
<keyword evidence="5" id="KW-1185">Reference proteome</keyword>
<dbReference type="InterPro" id="IPR052159">
    <property type="entry name" value="Competence_DNA_uptake"/>
</dbReference>
<reference evidence="4" key="1">
    <citation type="submission" date="2021-11" db="EMBL/GenBank/DDBJ databases">
        <title>Isoprene-degrading acetogen.</title>
        <authorList>
            <person name="Yang Y."/>
            <person name="Jin H."/>
            <person name="Yan J."/>
        </authorList>
    </citation>
    <scope>NUCLEOTIDE SEQUENCE</scope>
    <source>
        <strain evidence="4">Berkeley</strain>
    </source>
</reference>
<evidence type="ECO:0000313" key="4">
    <source>
        <dbReference type="EMBL" id="UYO61780.1"/>
    </source>
</evidence>
<feature type="region of interest" description="Disordered" evidence="1">
    <location>
        <begin position="430"/>
        <end position="469"/>
    </location>
</feature>
<feature type="signal peptide" evidence="2">
    <location>
        <begin position="1"/>
        <end position="28"/>
    </location>
</feature>
<dbReference type="EMBL" id="CP087994">
    <property type="protein sequence ID" value="UYO61780.1"/>
    <property type="molecule type" value="Genomic_DNA"/>
</dbReference>
<dbReference type="CDD" id="cd07731">
    <property type="entry name" value="ComA-like_MBL-fold"/>
    <property type="match status" value="1"/>
</dbReference>
<evidence type="ECO:0000256" key="2">
    <source>
        <dbReference type="SAM" id="SignalP"/>
    </source>
</evidence>
<accession>A0ABY6HBB8</accession>
<gene>
    <name evidence="4" type="ORF">LNN31_13445</name>
</gene>
<proteinExistence type="predicted"/>
<feature type="domain" description="Metallo-beta-lactamase" evidence="3">
    <location>
        <begin position="203"/>
        <end position="396"/>
    </location>
</feature>
<keyword evidence="2" id="KW-0732">Signal</keyword>
<dbReference type="RefSeq" id="WP_263992570.1">
    <property type="nucleotide sequence ID" value="NZ_CP087994.1"/>
</dbReference>
<evidence type="ECO:0000313" key="5">
    <source>
        <dbReference type="Proteomes" id="UP001163550"/>
    </source>
</evidence>
<feature type="compositionally biased region" description="Pro residues" evidence="1">
    <location>
        <begin position="444"/>
        <end position="468"/>
    </location>
</feature>
<dbReference type="InterPro" id="IPR035681">
    <property type="entry name" value="ComA-like_MBL"/>
</dbReference>
<dbReference type="InterPro" id="IPR001279">
    <property type="entry name" value="Metallo-B-lactamas"/>
</dbReference>
<dbReference type="InterPro" id="IPR036866">
    <property type="entry name" value="RibonucZ/Hydroxyglut_hydro"/>
</dbReference>
<protein>
    <submittedName>
        <fullName evidence="4">MBL fold metallo-hydrolase</fullName>
    </submittedName>
</protein>
<sequence length="516" mass="54777">MRKSIKKLSVLLMSLLLIGGLIPASVLADAEPSVSYTTHVQNVGWQNYVNGGAMSGTEGKSYRLEGIKIKLDNQGYDLGISYQTHIQNIGWEADTSRGWKSNGIMSGTSGLGYRLEAIQIKLTGADASKFDVYYQVHAQNIGWMGWAKNGESAGTAGFGYRLEGINIVIVPAGSAAPGSTEKPFVKNTPTYGKLKVSFIDVGQADAILVQQGDASMLIDAGNNDDATLVKNYITNQGISVLDYVIGTHPHEDHIGGLDYVINSFQIGKIFMPEVTATTQTFKDVITAITNKGMSISKPVIGETFKLGDATCTILGPMGADDSDLNTYSIVLKVDFNNNSFLFTGDAEAVNESAMINSGRDLNVDVLKVGHHGSTSSTTQAFLDATSPSYAVICVGAGNSYGHPAASTITRLQNDGAKIFRTDQSGTVVATSDGTNISFNVNPTNPDPVTPPPTPPPTPTPDPTPPPVDPIDYTVYKTTTGSKYHRDGCSYLSKSKIPILKSVAIAQGLTPCSKCNP</sequence>
<dbReference type="SUPFAM" id="SSF56281">
    <property type="entry name" value="Metallo-hydrolase/oxidoreductase"/>
    <property type="match status" value="1"/>
</dbReference>
<dbReference type="Gene3D" id="3.60.15.10">
    <property type="entry name" value="Ribonuclease Z/Hydroxyacylglutathione hydrolase-like"/>
    <property type="match status" value="1"/>
</dbReference>
<evidence type="ECO:0000256" key="1">
    <source>
        <dbReference type="SAM" id="MobiDB-lite"/>
    </source>
</evidence>
<dbReference type="SMART" id="SM00728">
    <property type="entry name" value="ChW"/>
    <property type="match status" value="3"/>
</dbReference>